<dbReference type="Gene3D" id="3.40.50.150">
    <property type="entry name" value="Vaccinia Virus protein VP39"/>
    <property type="match status" value="1"/>
</dbReference>
<proteinExistence type="predicted"/>
<evidence type="ECO:0000313" key="2">
    <source>
        <dbReference type="EMBL" id="MFC6238391.1"/>
    </source>
</evidence>
<sequence length="257" mass="28753">MSEVEQATWSRAYRLFRDFRVEQSDPDRFYSALASDSIAQLRQFTSLDGAKVLDVGGGPGYFADAFADSGAWYVPVEYDHGELSARGGVSVRSVMADGARLPFHDCSFDVVYSSNVLEHVPDRAAMVREMVRVAAPGGLVFAAYTVWFGPWGGHETSPWHFLGGMRARRRYSRVHGHEPKNRFGESMFAVTVAEGLGLARDLPQADLVAVFPRYLPRSTWWLLRVPGVREVATWNLALVWRRRPDAAPTSGRDATRR</sequence>
<dbReference type="GO" id="GO:0008168">
    <property type="term" value="F:methyltransferase activity"/>
    <property type="evidence" value="ECO:0007669"/>
    <property type="project" value="UniProtKB-KW"/>
</dbReference>
<organism evidence="2 3">
    <name type="scientific">Longivirga aurantiaca</name>
    <dbReference type="NCBI Taxonomy" id="1837743"/>
    <lineage>
        <taxon>Bacteria</taxon>
        <taxon>Bacillati</taxon>
        <taxon>Actinomycetota</taxon>
        <taxon>Actinomycetes</taxon>
        <taxon>Sporichthyales</taxon>
        <taxon>Sporichthyaceae</taxon>
        <taxon>Longivirga</taxon>
    </lineage>
</organism>
<evidence type="ECO:0000313" key="3">
    <source>
        <dbReference type="Proteomes" id="UP001596138"/>
    </source>
</evidence>
<gene>
    <name evidence="2" type="ORF">ACFQGU_10925</name>
</gene>
<dbReference type="Proteomes" id="UP001596138">
    <property type="component" value="Unassembled WGS sequence"/>
</dbReference>
<name>A0ABW1T104_9ACTN</name>
<accession>A0ABW1T104</accession>
<feature type="domain" description="Methyltransferase type 11" evidence="1">
    <location>
        <begin position="53"/>
        <end position="141"/>
    </location>
</feature>
<dbReference type="SUPFAM" id="SSF53335">
    <property type="entry name" value="S-adenosyl-L-methionine-dependent methyltransferases"/>
    <property type="match status" value="1"/>
</dbReference>
<keyword evidence="2" id="KW-0808">Transferase</keyword>
<dbReference type="RefSeq" id="WP_386766566.1">
    <property type="nucleotide sequence ID" value="NZ_JBHSTI010000008.1"/>
</dbReference>
<protein>
    <submittedName>
        <fullName evidence="2">Class I SAM-dependent methyltransferase</fullName>
        <ecNumber evidence="2">2.1.1.-</ecNumber>
    </submittedName>
</protein>
<dbReference type="Pfam" id="PF08241">
    <property type="entry name" value="Methyltransf_11"/>
    <property type="match status" value="1"/>
</dbReference>
<dbReference type="InterPro" id="IPR013216">
    <property type="entry name" value="Methyltransf_11"/>
</dbReference>
<dbReference type="InterPro" id="IPR029063">
    <property type="entry name" value="SAM-dependent_MTases_sf"/>
</dbReference>
<dbReference type="EMBL" id="JBHSTI010000008">
    <property type="protein sequence ID" value="MFC6238391.1"/>
    <property type="molecule type" value="Genomic_DNA"/>
</dbReference>
<dbReference type="GO" id="GO:0032259">
    <property type="term" value="P:methylation"/>
    <property type="evidence" value="ECO:0007669"/>
    <property type="project" value="UniProtKB-KW"/>
</dbReference>
<dbReference type="CDD" id="cd02440">
    <property type="entry name" value="AdoMet_MTases"/>
    <property type="match status" value="1"/>
</dbReference>
<dbReference type="PANTHER" id="PTHR43591:SF24">
    <property type="entry name" value="2-METHOXY-6-POLYPRENYL-1,4-BENZOQUINOL METHYLASE, MITOCHONDRIAL"/>
    <property type="match status" value="1"/>
</dbReference>
<dbReference type="PANTHER" id="PTHR43591">
    <property type="entry name" value="METHYLTRANSFERASE"/>
    <property type="match status" value="1"/>
</dbReference>
<evidence type="ECO:0000259" key="1">
    <source>
        <dbReference type="Pfam" id="PF08241"/>
    </source>
</evidence>
<keyword evidence="2" id="KW-0489">Methyltransferase</keyword>
<dbReference type="EC" id="2.1.1.-" evidence="2"/>
<keyword evidence="3" id="KW-1185">Reference proteome</keyword>
<comment type="caution">
    <text evidence="2">The sequence shown here is derived from an EMBL/GenBank/DDBJ whole genome shotgun (WGS) entry which is preliminary data.</text>
</comment>
<reference evidence="3" key="1">
    <citation type="journal article" date="2019" name="Int. J. Syst. Evol. Microbiol.">
        <title>The Global Catalogue of Microorganisms (GCM) 10K type strain sequencing project: providing services to taxonomists for standard genome sequencing and annotation.</title>
        <authorList>
            <consortium name="The Broad Institute Genomics Platform"/>
            <consortium name="The Broad Institute Genome Sequencing Center for Infectious Disease"/>
            <person name="Wu L."/>
            <person name="Ma J."/>
        </authorList>
    </citation>
    <scope>NUCLEOTIDE SEQUENCE [LARGE SCALE GENOMIC DNA]</scope>
    <source>
        <strain evidence="3">CGMCC 4.7317</strain>
    </source>
</reference>